<dbReference type="Proteomes" id="UP000003671">
    <property type="component" value="Unassembled WGS sequence"/>
</dbReference>
<reference evidence="1" key="1">
    <citation type="submission" date="2009-09" db="EMBL/GenBank/DDBJ databases">
        <authorList>
            <person name="Weinstock G."/>
            <person name="Sodergren E."/>
            <person name="Clifton S."/>
            <person name="Fulton L."/>
            <person name="Fulton B."/>
            <person name="Courtney L."/>
            <person name="Fronick C."/>
            <person name="Harrison M."/>
            <person name="Strong C."/>
            <person name="Farmer C."/>
            <person name="Delahaunty K."/>
            <person name="Markovic C."/>
            <person name="Hall O."/>
            <person name="Minx P."/>
            <person name="Tomlinson C."/>
            <person name="Mitreva M."/>
            <person name="Nelson J."/>
            <person name="Hou S."/>
            <person name="Wollam A."/>
            <person name="Pepin K.H."/>
            <person name="Johnson M."/>
            <person name="Bhonagiri V."/>
            <person name="Nash W.E."/>
            <person name="Warren W."/>
            <person name="Chinwalla A."/>
            <person name="Mardis E.R."/>
            <person name="Wilson R.K."/>
        </authorList>
    </citation>
    <scope>NUCLEOTIDE SEQUENCE [LARGE SCALE GENOMIC DNA]</scope>
    <source>
        <strain evidence="1">DSM 20544</strain>
    </source>
</reference>
<proteinExistence type="predicted"/>
<evidence type="ECO:0000313" key="2">
    <source>
        <dbReference type="Proteomes" id="UP000003671"/>
    </source>
</evidence>
<dbReference type="STRING" id="500635.MITSMUL_05145"/>
<name>C9KPI8_9FIRM</name>
<dbReference type="AlphaFoldDB" id="C9KPI8"/>
<organism evidence="1 2">
    <name type="scientific">Mitsuokella multacida DSM 20544</name>
    <dbReference type="NCBI Taxonomy" id="500635"/>
    <lineage>
        <taxon>Bacteria</taxon>
        <taxon>Bacillati</taxon>
        <taxon>Bacillota</taxon>
        <taxon>Negativicutes</taxon>
        <taxon>Selenomonadales</taxon>
        <taxon>Selenomonadaceae</taxon>
        <taxon>Mitsuokella</taxon>
    </lineage>
</organism>
<dbReference type="HOGENOM" id="CLU_3119901_0_0_9"/>
<dbReference type="EMBL" id="ABWK02000020">
    <property type="protein sequence ID" value="EEX68143.1"/>
    <property type="molecule type" value="Genomic_DNA"/>
</dbReference>
<keyword evidence="2" id="KW-1185">Reference proteome</keyword>
<comment type="caution">
    <text evidence="1">The sequence shown here is derived from an EMBL/GenBank/DDBJ whole genome shotgun (WGS) entry which is preliminary data.</text>
</comment>
<gene>
    <name evidence="1" type="ORF">MITSMUL_05145</name>
</gene>
<protein>
    <submittedName>
        <fullName evidence="1">Uncharacterized protein</fullName>
    </submittedName>
</protein>
<sequence>MTAVKITLGKYVIHIGKKTVAFVCIIMRIKGLVHLEILELNKQKVSILPL</sequence>
<accession>C9KPI8</accession>
<evidence type="ECO:0000313" key="1">
    <source>
        <dbReference type="EMBL" id="EEX68143.1"/>
    </source>
</evidence>